<proteinExistence type="predicted"/>
<dbReference type="STRING" id="266779.Meso_2146"/>
<organism evidence="1">
    <name type="scientific">Chelativorans sp. (strain BNC1)</name>
    <dbReference type="NCBI Taxonomy" id="266779"/>
    <lineage>
        <taxon>Bacteria</taxon>
        <taxon>Pseudomonadati</taxon>
        <taxon>Pseudomonadota</taxon>
        <taxon>Alphaproteobacteria</taxon>
        <taxon>Hyphomicrobiales</taxon>
        <taxon>Phyllobacteriaceae</taxon>
        <taxon>Chelativorans</taxon>
    </lineage>
</organism>
<reference evidence="1" key="1">
    <citation type="submission" date="2006-06" db="EMBL/GenBank/DDBJ databases">
        <title>Complete sequence of chromosome of Chelativorans sp. BNC1.</title>
        <authorList>
            <consortium name="US DOE Joint Genome Institute"/>
            <person name="Copeland A."/>
            <person name="Lucas S."/>
            <person name="Lapidus A."/>
            <person name="Barry K."/>
            <person name="Detter J.C."/>
            <person name="Glavina del Rio T."/>
            <person name="Hammon N."/>
            <person name="Israni S."/>
            <person name="Dalin E."/>
            <person name="Tice H."/>
            <person name="Pitluck S."/>
            <person name="Chertkov O."/>
            <person name="Brettin T."/>
            <person name="Bruce D."/>
            <person name="Han C."/>
            <person name="Tapia R."/>
            <person name="Gilna P."/>
            <person name="Schmutz J."/>
            <person name="Larimer F."/>
            <person name="Land M."/>
            <person name="Hauser L."/>
            <person name="Kyrpides N."/>
            <person name="Mikhailova N."/>
            <person name="Richardson P."/>
        </authorList>
    </citation>
    <scope>NUCLEOTIDE SEQUENCE</scope>
    <source>
        <strain evidence="1">BNC1</strain>
    </source>
</reference>
<dbReference type="AlphaFoldDB" id="Q11GD7"/>
<dbReference type="eggNOG" id="ENOG50313FU">
    <property type="taxonomic scope" value="Bacteria"/>
</dbReference>
<evidence type="ECO:0000313" key="1">
    <source>
        <dbReference type="EMBL" id="ABG63538.1"/>
    </source>
</evidence>
<dbReference type="HOGENOM" id="CLU_2258699_0_0_5"/>
<gene>
    <name evidence="1" type="ordered locus">Meso_2146</name>
</gene>
<name>Q11GD7_CHESB</name>
<dbReference type="KEGG" id="mes:Meso_2146"/>
<dbReference type="EMBL" id="CP000390">
    <property type="protein sequence ID" value="ABG63538.1"/>
    <property type="molecule type" value="Genomic_DNA"/>
</dbReference>
<accession>Q11GD7</accession>
<protein>
    <submittedName>
        <fullName evidence="1">Uncharacterized protein</fullName>
    </submittedName>
</protein>
<sequence length="103" mass="11689">MMRDRPAEGTISWPVAFVTAFRRARVETAVELTASARLFAERAELFPQLGRLQLDEWVSKGDLIEIPSSSQAETFVVLARRIRMAEDGSRKLIFLLDHPMRSA</sequence>